<dbReference type="KEGG" id="mcoo:MCOO_03460"/>
<protein>
    <submittedName>
        <fullName evidence="1">Uncharacterized protein</fullName>
    </submittedName>
</protein>
<accession>A0A7I7KRY2</accession>
<dbReference type="AlphaFoldDB" id="A0A7I7KRY2"/>
<reference evidence="1 2" key="1">
    <citation type="journal article" date="2019" name="Emerg. Microbes Infect.">
        <title>Comprehensive subspecies identification of 175 nontuberculous mycobacteria species based on 7547 genomic profiles.</title>
        <authorList>
            <person name="Matsumoto Y."/>
            <person name="Kinjo T."/>
            <person name="Motooka D."/>
            <person name="Nabeya D."/>
            <person name="Jung N."/>
            <person name="Uechi K."/>
            <person name="Horii T."/>
            <person name="Iida T."/>
            <person name="Fujita J."/>
            <person name="Nakamura S."/>
        </authorList>
    </citation>
    <scope>NUCLEOTIDE SEQUENCE [LARGE SCALE GENOMIC DNA]</scope>
    <source>
        <strain evidence="1 2">JCM 12404</strain>
    </source>
</reference>
<dbReference type="EMBL" id="AP022569">
    <property type="protein sequence ID" value="BBX44331.1"/>
    <property type="molecule type" value="Genomic_DNA"/>
</dbReference>
<proteinExistence type="predicted"/>
<evidence type="ECO:0000313" key="2">
    <source>
        <dbReference type="Proteomes" id="UP000465866"/>
    </source>
</evidence>
<gene>
    <name evidence="1" type="ORF">MCOO_03460</name>
</gene>
<evidence type="ECO:0000313" key="1">
    <source>
        <dbReference type="EMBL" id="BBX44331.1"/>
    </source>
</evidence>
<dbReference type="Proteomes" id="UP000465866">
    <property type="component" value="Chromosome"/>
</dbReference>
<name>A0A7I7KRY2_9MYCO</name>
<keyword evidence="2" id="KW-1185">Reference proteome</keyword>
<organism evidence="1 2">
    <name type="scientific">Mycobacterium cookii</name>
    <dbReference type="NCBI Taxonomy" id="1775"/>
    <lineage>
        <taxon>Bacteria</taxon>
        <taxon>Bacillati</taxon>
        <taxon>Actinomycetota</taxon>
        <taxon>Actinomycetes</taxon>
        <taxon>Mycobacteriales</taxon>
        <taxon>Mycobacteriaceae</taxon>
        <taxon>Mycobacterium</taxon>
    </lineage>
</organism>
<sequence>MTRTDRRGRPLKAFLQAEIARGDVTVEEMRKACGLTRASYYGEPSGTGRGFDDTFPNSEELRQVAEYYGLGDNGWVSLLVEFGWLESRPGTLRIPFTAGTTDRQLSMPINLVPLREALSRYENASVLLVSPNRDEVNLVPLRRAIEEQLDGSLVVFNADPPADEE</sequence>
<dbReference type="RefSeq" id="WP_163774753.1">
    <property type="nucleotide sequence ID" value="NZ_AP022569.1"/>
</dbReference>